<name>A0A6I6MSN9_9CAUL</name>
<proteinExistence type="predicted"/>
<evidence type="ECO:0000313" key="3">
    <source>
        <dbReference type="Proteomes" id="UP000431269"/>
    </source>
</evidence>
<gene>
    <name evidence="2" type="ORF">DSM104635_03217</name>
</gene>
<evidence type="ECO:0000313" key="2">
    <source>
        <dbReference type="EMBL" id="QGZ96358.1"/>
    </source>
</evidence>
<dbReference type="RefSeq" id="WP_158767154.1">
    <property type="nucleotide sequence ID" value="NZ_CP047045.1"/>
</dbReference>
<dbReference type="EMBL" id="CP047045">
    <property type="protein sequence ID" value="QGZ96358.1"/>
    <property type="molecule type" value="Genomic_DNA"/>
</dbReference>
<dbReference type="AlphaFoldDB" id="A0A6I6MSN9"/>
<reference evidence="3" key="1">
    <citation type="submission" date="2019-12" db="EMBL/GenBank/DDBJ databases">
        <title>Complete genome of Terracaulis silvestris 0127_4.</title>
        <authorList>
            <person name="Vieira S."/>
            <person name="Riedel T."/>
            <person name="Sproer C."/>
            <person name="Pascual J."/>
            <person name="Boedeker C."/>
            <person name="Overmann J."/>
        </authorList>
    </citation>
    <scope>NUCLEOTIDE SEQUENCE [LARGE SCALE GENOMIC DNA]</scope>
    <source>
        <strain evidence="3">0127_4</strain>
    </source>
</reference>
<organism evidence="2 3">
    <name type="scientific">Terricaulis silvestris</name>
    <dbReference type="NCBI Taxonomy" id="2686094"/>
    <lineage>
        <taxon>Bacteria</taxon>
        <taxon>Pseudomonadati</taxon>
        <taxon>Pseudomonadota</taxon>
        <taxon>Alphaproteobacteria</taxon>
        <taxon>Caulobacterales</taxon>
        <taxon>Caulobacteraceae</taxon>
        <taxon>Terricaulis</taxon>
    </lineage>
</organism>
<dbReference type="KEGG" id="tsv:DSM104635_03217"/>
<feature type="compositionally biased region" description="Polar residues" evidence="1">
    <location>
        <begin position="1"/>
        <end position="21"/>
    </location>
</feature>
<evidence type="ECO:0000256" key="1">
    <source>
        <dbReference type="SAM" id="MobiDB-lite"/>
    </source>
</evidence>
<accession>A0A6I6MSN9</accession>
<keyword evidence="3" id="KW-1185">Reference proteome</keyword>
<dbReference type="Proteomes" id="UP000431269">
    <property type="component" value="Chromosome"/>
</dbReference>
<feature type="region of interest" description="Disordered" evidence="1">
    <location>
        <begin position="1"/>
        <end position="25"/>
    </location>
</feature>
<protein>
    <submittedName>
        <fullName evidence="2">Uncharacterized protein</fullName>
    </submittedName>
</protein>
<sequence>MAQTKFSVGQRVSVSRGNSFGSAGGFCSVVTPLPRDSGPQQYRVRGEGENFDRIIDEARLESVQYD</sequence>